<feature type="region of interest" description="Disordered" evidence="1">
    <location>
        <begin position="262"/>
        <end position="318"/>
    </location>
</feature>
<comment type="caution">
    <text evidence="2">The sequence shown here is derived from an EMBL/GenBank/DDBJ whole genome shotgun (WGS) entry which is preliminary data.</text>
</comment>
<accession>A0A9Q0RMD5</accession>
<keyword evidence="3" id="KW-1185">Reference proteome</keyword>
<evidence type="ECO:0008006" key="4">
    <source>
        <dbReference type="Google" id="ProtNLM"/>
    </source>
</evidence>
<evidence type="ECO:0000256" key="1">
    <source>
        <dbReference type="SAM" id="MobiDB-lite"/>
    </source>
</evidence>
<feature type="region of interest" description="Disordered" evidence="1">
    <location>
        <begin position="345"/>
        <end position="366"/>
    </location>
</feature>
<name>A0A9Q0RMD5_BLOTA</name>
<dbReference type="GO" id="GO:0070822">
    <property type="term" value="C:Sin3-type complex"/>
    <property type="evidence" value="ECO:0007669"/>
    <property type="project" value="TreeGrafter"/>
</dbReference>
<evidence type="ECO:0000313" key="3">
    <source>
        <dbReference type="Proteomes" id="UP001142055"/>
    </source>
</evidence>
<feature type="region of interest" description="Disordered" evidence="1">
    <location>
        <begin position="144"/>
        <end position="202"/>
    </location>
</feature>
<feature type="compositionally biased region" description="Low complexity" evidence="1">
    <location>
        <begin position="290"/>
        <end position="308"/>
    </location>
</feature>
<evidence type="ECO:0000313" key="2">
    <source>
        <dbReference type="EMBL" id="KAJ6219606.1"/>
    </source>
</evidence>
<dbReference type="InterPro" id="IPR026065">
    <property type="entry name" value="FAM60A"/>
</dbReference>
<feature type="compositionally biased region" description="Low complexity" evidence="1">
    <location>
        <begin position="262"/>
        <end position="278"/>
    </location>
</feature>
<dbReference type="OMA" id="FERCFRI"/>
<dbReference type="PANTHER" id="PTHR13422:SF12">
    <property type="entry name" value="SIN3-HDAC COMPLEX-ASSOCIATED FACTOR"/>
    <property type="match status" value="1"/>
</dbReference>
<protein>
    <recommendedName>
        <fullName evidence="4">Protein FAM60A</fullName>
    </recommendedName>
</protein>
<dbReference type="Proteomes" id="UP001142055">
    <property type="component" value="Chromosome 2"/>
</dbReference>
<dbReference type="PANTHER" id="PTHR13422">
    <property type="entry name" value="SIN3-HDAC COMPLEX-ASSOCIATED FACTOR"/>
    <property type="match status" value="1"/>
</dbReference>
<dbReference type="AlphaFoldDB" id="A0A9Q0RMD5"/>
<feature type="region of interest" description="Disordered" evidence="1">
    <location>
        <begin position="77"/>
        <end position="110"/>
    </location>
</feature>
<reference evidence="2" key="1">
    <citation type="submission" date="2022-12" db="EMBL/GenBank/DDBJ databases">
        <title>Genome assemblies of Blomia tropicalis.</title>
        <authorList>
            <person name="Cui Y."/>
        </authorList>
    </citation>
    <scope>NUCLEOTIDE SEQUENCE</scope>
    <source>
        <tissue evidence="2">Adult mites</tissue>
    </source>
</reference>
<feature type="compositionally biased region" description="Polar residues" evidence="1">
    <location>
        <begin position="183"/>
        <end position="196"/>
    </location>
</feature>
<organism evidence="2 3">
    <name type="scientific">Blomia tropicalis</name>
    <name type="common">Mite</name>
    <dbReference type="NCBI Taxonomy" id="40697"/>
    <lineage>
        <taxon>Eukaryota</taxon>
        <taxon>Metazoa</taxon>
        <taxon>Ecdysozoa</taxon>
        <taxon>Arthropoda</taxon>
        <taxon>Chelicerata</taxon>
        <taxon>Arachnida</taxon>
        <taxon>Acari</taxon>
        <taxon>Acariformes</taxon>
        <taxon>Sarcoptiformes</taxon>
        <taxon>Astigmata</taxon>
        <taxon>Glycyphagoidea</taxon>
        <taxon>Echimyopodidae</taxon>
        <taxon>Blomia</taxon>
    </lineage>
</organism>
<dbReference type="EMBL" id="JAPWDV010000002">
    <property type="protein sequence ID" value="KAJ6219606.1"/>
    <property type="molecule type" value="Genomic_DNA"/>
</dbReference>
<proteinExistence type="predicted"/>
<sequence length="446" mass="49300">MFSFHKPKIYRSNSGCCICRAKSSSSRFTDSKKYEPEFERCFRIVEKRSGEICNACVLLVKRWKKLPSGTNRNWHHVVDARAGPGTKSFKNKPISSGENKKRSFNKPNRNISALCKESKVRLQTLSSSDSESDEEDEEEIIDELDTMADSASGNRSNDQRSLRRSNRLNVSTSEHKSRHFKKSSNNGTDRNNNLNSDNKKRRMRGPEHLFSFLDTTFWQKEKVCCGIIFKGPNNEVIICPKLLRPCPCRQQMFALARVSCSNNSVSRSSPTNSLSTSNDINNSVTNENDNTSTLTNIVNSNVSNSNTNEPNKSTTQSEPIIDVSLVSKSLQHQDSFANSDTCSEIGSINGSHDELTDDQSSGVGSMTNCDEANLEISSALSDRSVSSGCLLMDVDDGSSNASTATNDGLNHHEIELSNVNPLRKTNQPETSVRVASLGQTMATAVV</sequence>
<dbReference type="Pfam" id="PF15396">
    <property type="entry name" value="FAM60A"/>
    <property type="match status" value="1"/>
</dbReference>
<feature type="compositionally biased region" description="Polar residues" evidence="1">
    <location>
        <begin position="279"/>
        <end position="289"/>
    </location>
</feature>
<dbReference type="GO" id="GO:0030336">
    <property type="term" value="P:negative regulation of cell migration"/>
    <property type="evidence" value="ECO:0007669"/>
    <property type="project" value="TreeGrafter"/>
</dbReference>
<gene>
    <name evidence="2" type="ORF">RDWZM_005418</name>
</gene>
<feature type="compositionally biased region" description="Polar residues" evidence="1">
    <location>
        <begin position="309"/>
        <end position="318"/>
    </location>
</feature>